<dbReference type="Gene3D" id="1.10.10.1200">
    <property type="entry name" value="MAGE homology domain, winged helix WH1 motif"/>
    <property type="match status" value="1"/>
</dbReference>
<dbReference type="Gene3D" id="1.10.10.1210">
    <property type="entry name" value="MAGE homology domain, winged helix WH2 motif"/>
    <property type="match status" value="1"/>
</dbReference>
<dbReference type="InterPro" id="IPR037445">
    <property type="entry name" value="MAGE"/>
</dbReference>
<feature type="compositionally biased region" description="Low complexity" evidence="1">
    <location>
        <begin position="168"/>
        <end position="180"/>
    </location>
</feature>
<feature type="region of interest" description="Disordered" evidence="1">
    <location>
        <begin position="298"/>
        <end position="326"/>
    </location>
</feature>
<dbReference type="EMBL" id="DS178296">
    <property type="protein sequence ID" value="EFP85651.2"/>
    <property type="molecule type" value="Genomic_DNA"/>
</dbReference>
<dbReference type="InterPro" id="IPR041899">
    <property type="entry name" value="MAGE_WH2"/>
</dbReference>
<evidence type="ECO:0000259" key="2">
    <source>
        <dbReference type="SMART" id="SM01373"/>
    </source>
</evidence>
<dbReference type="GO" id="GO:0005634">
    <property type="term" value="C:nucleus"/>
    <property type="evidence" value="ECO:0000318"/>
    <property type="project" value="GO_Central"/>
</dbReference>
<reference key="1">
    <citation type="submission" date="2007-01" db="EMBL/GenBank/DDBJ databases">
        <title>The Genome Sequence of Puccinia graminis f. sp. tritici Strain CRL 75-36-700-3.</title>
        <authorList>
            <consortium name="The Broad Institute Genome Sequencing Platform"/>
            <person name="Birren B."/>
            <person name="Lander E."/>
            <person name="Galagan J."/>
            <person name="Nusbaum C."/>
            <person name="Devon K."/>
            <person name="Cuomo C."/>
            <person name="Jaffe D."/>
            <person name="Butler J."/>
            <person name="Alvarez P."/>
            <person name="Gnerre S."/>
            <person name="Grabherr M."/>
            <person name="Mauceli E."/>
            <person name="Brockman W."/>
            <person name="Young S."/>
            <person name="LaButti K."/>
            <person name="Sykes S."/>
            <person name="DeCaprio D."/>
            <person name="Crawford M."/>
            <person name="Koehrsen M."/>
            <person name="Engels R."/>
            <person name="Montgomery P."/>
            <person name="Pearson M."/>
            <person name="Howarth C."/>
            <person name="Larson L."/>
            <person name="White J."/>
            <person name="Zeng Q."/>
            <person name="Kodira C."/>
            <person name="Yandava C."/>
            <person name="Alvarado L."/>
            <person name="O'Leary S."/>
            <person name="Szabo L."/>
            <person name="Dean R."/>
            <person name="Schein J."/>
        </authorList>
    </citation>
    <scope>NUCLEOTIDE SEQUENCE</scope>
    <source>
        <strain>CRL 75-36-700-3</strain>
    </source>
</reference>
<feature type="region of interest" description="Disordered" evidence="1">
    <location>
        <begin position="33"/>
        <end position="53"/>
    </location>
</feature>
<evidence type="ECO:0000313" key="4">
    <source>
        <dbReference type="Proteomes" id="UP000008783"/>
    </source>
</evidence>
<dbReference type="InterPro" id="IPR002190">
    <property type="entry name" value="MHD_dom"/>
</dbReference>
<evidence type="ECO:0000313" key="3">
    <source>
        <dbReference type="EMBL" id="EFP85651.2"/>
    </source>
</evidence>
<reference evidence="4" key="2">
    <citation type="journal article" date="2011" name="Proc. Natl. Acad. Sci. U.S.A.">
        <title>Obligate biotrophy features unraveled by the genomic analysis of rust fungi.</title>
        <authorList>
            <person name="Duplessis S."/>
            <person name="Cuomo C.A."/>
            <person name="Lin Y.-C."/>
            <person name="Aerts A."/>
            <person name="Tisserant E."/>
            <person name="Veneault-Fourrey C."/>
            <person name="Joly D.L."/>
            <person name="Hacquard S."/>
            <person name="Amselem J."/>
            <person name="Cantarel B.L."/>
            <person name="Chiu R."/>
            <person name="Coutinho P.M."/>
            <person name="Feau N."/>
            <person name="Field M."/>
            <person name="Frey P."/>
            <person name="Gelhaye E."/>
            <person name="Goldberg J."/>
            <person name="Grabherr M.G."/>
            <person name="Kodira C.D."/>
            <person name="Kohler A."/>
            <person name="Kuees U."/>
            <person name="Lindquist E.A."/>
            <person name="Lucas S.M."/>
            <person name="Mago R."/>
            <person name="Mauceli E."/>
            <person name="Morin E."/>
            <person name="Murat C."/>
            <person name="Pangilinan J.L."/>
            <person name="Park R."/>
            <person name="Pearson M."/>
            <person name="Quesneville H."/>
            <person name="Rouhier N."/>
            <person name="Sakthikumar S."/>
            <person name="Salamov A.A."/>
            <person name="Schmutz J."/>
            <person name="Selles B."/>
            <person name="Shapiro H."/>
            <person name="Tanguay P."/>
            <person name="Tuskan G.A."/>
            <person name="Henrissat B."/>
            <person name="Van de Peer Y."/>
            <person name="Rouze P."/>
            <person name="Ellis J.G."/>
            <person name="Dodds P.N."/>
            <person name="Schein J.E."/>
            <person name="Zhong S."/>
            <person name="Hamelin R.C."/>
            <person name="Grigoriev I.V."/>
            <person name="Szabo L.J."/>
            <person name="Martin F."/>
        </authorList>
    </citation>
    <scope>NUCLEOTIDE SEQUENCE [LARGE SCALE GENOMIC DNA]</scope>
    <source>
        <strain evidence="4">CRL 75-36-700-3 / race SCCL</strain>
    </source>
</reference>
<dbReference type="InParanoid" id="E3KN15"/>
<feature type="compositionally biased region" description="Basic and acidic residues" evidence="1">
    <location>
        <begin position="33"/>
        <end position="42"/>
    </location>
</feature>
<feature type="compositionally biased region" description="Low complexity" evidence="1">
    <location>
        <begin position="43"/>
        <end position="53"/>
    </location>
</feature>
<feature type="compositionally biased region" description="Polar residues" evidence="1">
    <location>
        <begin position="310"/>
        <end position="323"/>
    </location>
</feature>
<gene>
    <name evidence="3" type="ORF">PGTG_10980</name>
</gene>
<dbReference type="GO" id="GO:0006281">
    <property type="term" value="P:DNA repair"/>
    <property type="evidence" value="ECO:0000318"/>
    <property type="project" value="GO_Central"/>
</dbReference>
<dbReference type="RefSeq" id="XP_003330070.2">
    <property type="nucleotide sequence ID" value="XM_003330022.2"/>
</dbReference>
<keyword evidence="4" id="KW-1185">Reference proteome</keyword>
<dbReference type="Pfam" id="PF01454">
    <property type="entry name" value="MAGE"/>
    <property type="match status" value="1"/>
</dbReference>
<name>E3KN15_PUCGT</name>
<dbReference type="InterPro" id="IPR041898">
    <property type="entry name" value="MAGE_WH1"/>
</dbReference>
<evidence type="ECO:0000256" key="1">
    <source>
        <dbReference type="SAM" id="MobiDB-lite"/>
    </source>
</evidence>
<dbReference type="GeneID" id="10544217"/>
<accession>E3KN15</accession>
<dbReference type="OrthoDB" id="205198at2759"/>
<dbReference type="KEGG" id="pgr:PGTG_10980"/>
<protein>
    <recommendedName>
        <fullName evidence="2">MAGE domain-containing protein</fullName>
    </recommendedName>
</protein>
<organism evidence="3 4">
    <name type="scientific">Puccinia graminis f. sp. tritici (strain CRL 75-36-700-3 / race SCCL)</name>
    <name type="common">Black stem rust fungus</name>
    <dbReference type="NCBI Taxonomy" id="418459"/>
    <lineage>
        <taxon>Eukaryota</taxon>
        <taxon>Fungi</taxon>
        <taxon>Dikarya</taxon>
        <taxon>Basidiomycota</taxon>
        <taxon>Pucciniomycotina</taxon>
        <taxon>Pucciniomycetes</taxon>
        <taxon>Pucciniales</taxon>
        <taxon>Pucciniaceae</taxon>
        <taxon>Puccinia</taxon>
    </lineage>
</organism>
<dbReference type="PANTHER" id="PTHR11736:SF14">
    <property type="entry name" value="NSE3 HOMOLOG, SMC5-SMC6 COMPLEX COMPONENT"/>
    <property type="match status" value="1"/>
</dbReference>
<feature type="region of interest" description="Disordered" evidence="1">
    <location>
        <begin position="151"/>
        <end position="181"/>
    </location>
</feature>
<proteinExistence type="predicted"/>
<sequence length="408" mass="45351">MCIPLLNADGWTPGAPGVQDTARQPQVRDLRMAENQPNRRADPPTVATTSSPSSTYRTAYIMAESQGAIHDTTVRDLARYALINELKRRPFKRDDITKQGLLGSQGRQFDKLLEKCNIELTSVFGMELVEMRSRGNNAGQLDLQNAIKQSSMKNSQALHDGEDDNLPSKSQKTKGSSTKQYVLRSSLKPSLIKQLTQIVDDEIPDHDANEDDWNLTNDSILDWKHGDELGHLGILGFILALILMHGRSIDNSQLLIYLKRLKIGENWQPPSTRACAHPPLTIPALLSQFNKQGYLECTQQGSKTGRGGASQASIRRQSQMPNESNKEVEWHWGARAEIEFGEQQIAEFMSDIYRSARGTASSQSQPENQATQLARHEKLIQDITKSAGSALQDSSQLHIPGIFKPATT</sequence>
<dbReference type="AlphaFoldDB" id="E3KN15"/>
<dbReference type="VEuPathDB" id="FungiDB:PGTG_10980"/>
<feature type="domain" description="MAGE" evidence="2">
    <location>
        <begin position="77"/>
        <end position="345"/>
    </location>
</feature>
<dbReference type="Proteomes" id="UP000008783">
    <property type="component" value="Unassembled WGS sequence"/>
</dbReference>
<dbReference type="PANTHER" id="PTHR11736">
    <property type="entry name" value="MELANOMA-ASSOCIATED ANTIGEN MAGE ANTIGEN"/>
    <property type="match status" value="1"/>
</dbReference>
<dbReference type="STRING" id="418459.E3KN15"/>
<dbReference type="HOGENOM" id="CLU_027982_0_0_1"/>
<dbReference type="SMART" id="SM01373">
    <property type="entry name" value="MAGE"/>
    <property type="match status" value="1"/>
</dbReference>